<dbReference type="Gene3D" id="3.20.20.140">
    <property type="entry name" value="Metal-dependent hydrolases"/>
    <property type="match status" value="1"/>
</dbReference>
<evidence type="ECO:0000256" key="1">
    <source>
        <dbReference type="ARBA" id="ARBA00006745"/>
    </source>
</evidence>
<feature type="domain" description="Amidohydrolase-related" evidence="5">
    <location>
        <begin position="62"/>
        <end position="433"/>
    </location>
</feature>
<dbReference type="InterPro" id="IPR050287">
    <property type="entry name" value="MTA/SAH_deaminase"/>
</dbReference>
<dbReference type="EMBL" id="JBHSMX010000020">
    <property type="protein sequence ID" value="MFC5521855.1"/>
    <property type="molecule type" value="Genomic_DNA"/>
</dbReference>
<dbReference type="InterPro" id="IPR054418">
    <property type="entry name" value="MQNX/HUTI_composite_N"/>
</dbReference>
<sequence length="481" mass="52638">MIENIDLLIEHGTVISMDAERRVIEDGAVAVKADRIVAVGSTAELRARYTATKTINAYRKAVLPGLIDSHAHAGHGMLRTMGAGDPNAWMDACAVIYTSASDEQFWRAESAMTSLERLKAGVTTGVSLFGGGDSVMRVDDPKYARAHCDAVARAGTRSVVAVGPSRPGGPKRYVDWASEPPSSRDIDAATMLEVWKQIIDENHGRADGRLNIAVTLPVFAPMHEPDHVLLREEFHRQARDYFGLARQRGLTFTQDGHRSGTLALAHSELGLLGPTSFMSHSIDLTEEDIAVTKGTDTRIVHNPSAIMSIRGRCPVPELIDAGVVVAMGSDGSAPDRGYDMFRHMSQCMHYHRRHFRDAGVLPHGKVLEMVTIDAARALSMAHEIGSLEAGKKADIILVDLFKPHLMPLNMPVYRVTCFANAADVSTTIVNGRILMEDRQLLSVNESEILEEVNEAAERMLDRSGLRHLTESPARLWGASHY</sequence>
<evidence type="ECO:0000256" key="2">
    <source>
        <dbReference type="ARBA" id="ARBA00022723"/>
    </source>
</evidence>
<keyword evidence="3" id="KW-0378">Hydrolase</keyword>
<comment type="similarity">
    <text evidence="1">Belongs to the metallo-dependent hydrolases superfamily. ATZ/TRZ family.</text>
</comment>
<dbReference type="SUPFAM" id="SSF51556">
    <property type="entry name" value="Metallo-dependent hydrolases"/>
    <property type="match status" value="1"/>
</dbReference>
<dbReference type="Gene3D" id="2.30.40.10">
    <property type="entry name" value="Urease, subunit C, domain 1"/>
    <property type="match status" value="1"/>
</dbReference>
<dbReference type="Pfam" id="PF22039">
    <property type="entry name" value="HUTI_composite_bact"/>
    <property type="match status" value="1"/>
</dbReference>
<dbReference type="RefSeq" id="WP_068834357.1">
    <property type="nucleotide sequence ID" value="NZ_JBHSMX010000020.1"/>
</dbReference>
<accession>A0ABW0QB22</accession>
<dbReference type="SUPFAM" id="SSF51338">
    <property type="entry name" value="Composite domain of metallo-dependent hydrolases"/>
    <property type="match status" value="1"/>
</dbReference>
<comment type="caution">
    <text evidence="7">The sequence shown here is derived from an EMBL/GenBank/DDBJ whole genome shotgun (WGS) entry which is preliminary data.</text>
</comment>
<protein>
    <submittedName>
        <fullName evidence="7">Amidohydrolase family protein</fullName>
    </submittedName>
</protein>
<evidence type="ECO:0000259" key="6">
    <source>
        <dbReference type="Pfam" id="PF22039"/>
    </source>
</evidence>
<dbReference type="PANTHER" id="PTHR43794:SF11">
    <property type="entry name" value="AMIDOHYDROLASE-RELATED DOMAIN-CONTAINING PROTEIN"/>
    <property type="match status" value="1"/>
</dbReference>
<dbReference type="PANTHER" id="PTHR43794">
    <property type="entry name" value="AMINOHYDROLASE SSNA-RELATED"/>
    <property type="match status" value="1"/>
</dbReference>
<dbReference type="Pfam" id="PF01979">
    <property type="entry name" value="Amidohydro_1"/>
    <property type="match status" value="1"/>
</dbReference>
<keyword evidence="2" id="KW-0479">Metal-binding</keyword>
<dbReference type="Proteomes" id="UP001596084">
    <property type="component" value="Unassembled WGS sequence"/>
</dbReference>
<gene>
    <name evidence="7" type="ORF">ACFPP7_13175</name>
</gene>
<evidence type="ECO:0000259" key="5">
    <source>
        <dbReference type="Pfam" id="PF01979"/>
    </source>
</evidence>
<reference evidence="8" key="1">
    <citation type="journal article" date="2019" name="Int. J. Syst. Evol. Microbiol.">
        <title>The Global Catalogue of Microorganisms (GCM) 10K type strain sequencing project: providing services to taxonomists for standard genome sequencing and annotation.</title>
        <authorList>
            <consortium name="The Broad Institute Genomics Platform"/>
            <consortium name="The Broad Institute Genome Sequencing Center for Infectious Disease"/>
            <person name="Wu L."/>
            <person name="Ma J."/>
        </authorList>
    </citation>
    <scope>NUCLEOTIDE SEQUENCE [LARGE SCALE GENOMIC DNA]</scope>
    <source>
        <strain evidence="8">CGMCC 4.7277</strain>
    </source>
</reference>
<dbReference type="InterPro" id="IPR032466">
    <property type="entry name" value="Metal_Hydrolase"/>
</dbReference>
<dbReference type="InterPro" id="IPR011059">
    <property type="entry name" value="Metal-dep_hydrolase_composite"/>
</dbReference>
<keyword evidence="8" id="KW-1185">Reference proteome</keyword>
<evidence type="ECO:0000256" key="3">
    <source>
        <dbReference type="ARBA" id="ARBA00022801"/>
    </source>
</evidence>
<evidence type="ECO:0000313" key="8">
    <source>
        <dbReference type="Proteomes" id="UP001596084"/>
    </source>
</evidence>
<keyword evidence="4" id="KW-0862">Zinc</keyword>
<feature type="domain" description="Aminodeoxyfutalosine deaminase/Imidazolonepropionase-like composite" evidence="6">
    <location>
        <begin position="27"/>
        <end position="49"/>
    </location>
</feature>
<evidence type="ECO:0000256" key="4">
    <source>
        <dbReference type="ARBA" id="ARBA00022833"/>
    </source>
</evidence>
<name>A0ABW0QB22_9BURK</name>
<organism evidence="7 8">
    <name type="scientific">Polaromonas jejuensis</name>
    <dbReference type="NCBI Taxonomy" id="457502"/>
    <lineage>
        <taxon>Bacteria</taxon>
        <taxon>Pseudomonadati</taxon>
        <taxon>Pseudomonadota</taxon>
        <taxon>Betaproteobacteria</taxon>
        <taxon>Burkholderiales</taxon>
        <taxon>Comamonadaceae</taxon>
        <taxon>Polaromonas</taxon>
    </lineage>
</organism>
<dbReference type="InterPro" id="IPR006680">
    <property type="entry name" value="Amidohydro-rel"/>
</dbReference>
<proteinExistence type="inferred from homology"/>
<evidence type="ECO:0000313" key="7">
    <source>
        <dbReference type="EMBL" id="MFC5521855.1"/>
    </source>
</evidence>